<keyword evidence="4" id="KW-1185">Reference proteome</keyword>
<feature type="domain" description="Neurotransmitter-gated ion-channel transmembrane" evidence="2">
    <location>
        <begin position="1"/>
        <end position="174"/>
    </location>
</feature>
<dbReference type="AlphaFoldDB" id="A0A8R1DH75"/>
<sequence length="192" mass="22029">MPRFVKKWFIEKLGKKLLISRKTEKAQYHRTAQHEKQVNALSAMNILEKQFQKTLFDLELATMAKKQPAAPKGVNSLFLELPLLNRSKSVKIRKPSVKAVKKEAEEISPETVQDTDPDREKLRKAERNVHFIAKTLTDERRAQEAEADWQFVSLVIDRILLVFFAITIAVGTILTIFSAPSLYDARKPISKN</sequence>
<accession>A0A8R1DH75</accession>
<dbReference type="Pfam" id="PF02932">
    <property type="entry name" value="Neur_chan_memb"/>
    <property type="match status" value="1"/>
</dbReference>
<dbReference type="GO" id="GO:0006811">
    <property type="term" value="P:monoatomic ion transport"/>
    <property type="evidence" value="ECO:0007669"/>
    <property type="project" value="InterPro"/>
</dbReference>
<keyword evidence="1" id="KW-1133">Transmembrane helix</keyword>
<organism evidence="3 4">
    <name type="scientific">Caenorhabditis japonica</name>
    <dbReference type="NCBI Taxonomy" id="281687"/>
    <lineage>
        <taxon>Eukaryota</taxon>
        <taxon>Metazoa</taxon>
        <taxon>Ecdysozoa</taxon>
        <taxon>Nematoda</taxon>
        <taxon>Chromadorea</taxon>
        <taxon>Rhabditida</taxon>
        <taxon>Rhabditina</taxon>
        <taxon>Rhabditomorpha</taxon>
        <taxon>Rhabditoidea</taxon>
        <taxon>Rhabditidae</taxon>
        <taxon>Peloderinae</taxon>
        <taxon>Caenorhabditis</taxon>
    </lineage>
</organism>
<protein>
    <submittedName>
        <fullName evidence="3">Neur_chan_memb domain-containing protein</fullName>
    </submittedName>
</protein>
<name>A0A8R1DH75_CAEJA</name>
<dbReference type="InterPro" id="IPR006029">
    <property type="entry name" value="Neurotrans-gated_channel_TM"/>
</dbReference>
<feature type="transmembrane region" description="Helical" evidence="1">
    <location>
        <begin position="159"/>
        <end position="183"/>
    </location>
</feature>
<reference evidence="4" key="1">
    <citation type="submission" date="2010-08" db="EMBL/GenBank/DDBJ databases">
        <authorList>
            <consortium name="Caenorhabditis japonica Sequencing Consortium"/>
            <person name="Wilson R.K."/>
        </authorList>
    </citation>
    <scope>NUCLEOTIDE SEQUENCE [LARGE SCALE GENOMIC DNA]</scope>
    <source>
        <strain evidence="4">DF5081</strain>
    </source>
</reference>
<dbReference type="InterPro" id="IPR036719">
    <property type="entry name" value="Neuro-gated_channel_TM_sf"/>
</dbReference>
<dbReference type="SUPFAM" id="SSF90112">
    <property type="entry name" value="Neurotransmitter-gated ion-channel transmembrane pore"/>
    <property type="match status" value="1"/>
</dbReference>
<proteinExistence type="predicted"/>
<dbReference type="EnsemblMetazoa" id="CJA02682b.1">
    <property type="protein sequence ID" value="CJA02682b.1"/>
    <property type="gene ID" value="WBGene00121886"/>
</dbReference>
<evidence type="ECO:0000259" key="2">
    <source>
        <dbReference type="Pfam" id="PF02932"/>
    </source>
</evidence>
<dbReference type="Gene3D" id="1.20.58.390">
    <property type="entry name" value="Neurotransmitter-gated ion-channel transmembrane domain"/>
    <property type="match status" value="1"/>
</dbReference>
<dbReference type="InterPro" id="IPR038050">
    <property type="entry name" value="Neuro_actylchol_rec"/>
</dbReference>
<dbReference type="GO" id="GO:0016020">
    <property type="term" value="C:membrane"/>
    <property type="evidence" value="ECO:0007669"/>
    <property type="project" value="InterPro"/>
</dbReference>
<evidence type="ECO:0000256" key="1">
    <source>
        <dbReference type="SAM" id="Phobius"/>
    </source>
</evidence>
<keyword evidence="1" id="KW-0472">Membrane</keyword>
<evidence type="ECO:0000313" key="3">
    <source>
        <dbReference type="EnsemblMetazoa" id="CJA02682b.1"/>
    </source>
</evidence>
<reference evidence="3" key="2">
    <citation type="submission" date="2022-06" db="UniProtKB">
        <authorList>
            <consortium name="EnsemblMetazoa"/>
        </authorList>
    </citation>
    <scope>IDENTIFICATION</scope>
    <source>
        <strain evidence="3">DF5081</strain>
    </source>
</reference>
<evidence type="ECO:0000313" key="4">
    <source>
        <dbReference type="Proteomes" id="UP000005237"/>
    </source>
</evidence>
<dbReference type="Proteomes" id="UP000005237">
    <property type="component" value="Unassembled WGS sequence"/>
</dbReference>
<keyword evidence="1" id="KW-0812">Transmembrane</keyword>